<evidence type="ECO:0000313" key="8">
    <source>
        <dbReference type="Proteomes" id="UP000509548"/>
    </source>
</evidence>
<dbReference type="InterPro" id="IPR051321">
    <property type="entry name" value="PHA/PHB_synthase"/>
</dbReference>
<dbReference type="Gene3D" id="3.40.50.1820">
    <property type="entry name" value="alpha/beta hydrolase"/>
    <property type="match status" value="1"/>
</dbReference>
<dbReference type="PANTHER" id="PTHR36837">
    <property type="entry name" value="POLY(3-HYDROXYALKANOATE) POLYMERASE SUBUNIT PHAC"/>
    <property type="match status" value="1"/>
</dbReference>
<dbReference type="Proteomes" id="UP000509548">
    <property type="component" value="Chromosome 2"/>
</dbReference>
<dbReference type="PANTHER" id="PTHR36837:SF5">
    <property type="entry name" value="POLY-3-HYDROXYBUTYRATE SYNTHASE"/>
    <property type="match status" value="1"/>
</dbReference>
<gene>
    <name evidence="6" type="primary">phaC</name>
    <name evidence="7" type="ORF">A9O66_18150</name>
    <name evidence="6" type="ORF">VOI32_17230</name>
</gene>
<comment type="subcellular location">
    <subcellularLocation>
        <location evidence="1">Cytoplasm</location>
    </subcellularLocation>
</comment>
<keyword evidence="4" id="KW-0012">Acyltransferase</keyword>
<dbReference type="InterPro" id="IPR010941">
    <property type="entry name" value="PhaC_N"/>
</dbReference>
<dbReference type="InterPro" id="IPR029058">
    <property type="entry name" value="AB_hydrolase_fold"/>
</dbReference>
<feature type="domain" description="Poly-beta-hydroxybutyrate polymerase N-terminal" evidence="5">
    <location>
        <begin position="94"/>
        <end position="260"/>
    </location>
</feature>
<evidence type="ECO:0000256" key="4">
    <source>
        <dbReference type="ARBA" id="ARBA00023315"/>
    </source>
</evidence>
<evidence type="ECO:0000256" key="2">
    <source>
        <dbReference type="ARBA" id="ARBA00022490"/>
    </source>
</evidence>
<reference evidence="7 8" key="1">
    <citation type="journal article" date="2014" name="Genome Announc.">
        <title>Draft Genome Sequence of the Haloacid-Degrading Burkholderia caribensis Strain MBA4.</title>
        <authorList>
            <person name="Pan Y."/>
            <person name="Kong K.F."/>
            <person name="Tsang J.S."/>
        </authorList>
    </citation>
    <scope>NUCLEOTIDE SEQUENCE [LARGE SCALE GENOMIC DNA]</scope>
    <source>
        <strain evidence="7 8">852011</strain>
    </source>
</reference>
<evidence type="ECO:0000256" key="3">
    <source>
        <dbReference type="ARBA" id="ARBA00022679"/>
    </source>
</evidence>
<dbReference type="GO" id="GO:0016746">
    <property type="term" value="F:acyltransferase activity"/>
    <property type="evidence" value="ECO:0007669"/>
    <property type="project" value="UniProtKB-KW"/>
</dbReference>
<reference evidence="6 9" key="3">
    <citation type="submission" date="2024-01" db="EMBL/GenBank/DDBJ databases">
        <title>The diversity of rhizobia nodulating Mimosa spp. in eleven states of Brazil covering several biomes is determined by host plant, location, and edaphic factors.</title>
        <authorList>
            <person name="Rouws L."/>
            <person name="Barauna A."/>
            <person name="Beukes C."/>
            <person name="De Faria S.M."/>
            <person name="Gross E."/>
            <person name="Dos Reis Junior F.B."/>
            <person name="Simon M."/>
            <person name="Maluk M."/>
            <person name="Odee D.W."/>
            <person name="Kenicer G."/>
            <person name="Young J.P.W."/>
            <person name="Reis V.M."/>
            <person name="Zilli J."/>
            <person name="James E.K."/>
        </authorList>
    </citation>
    <scope>NUCLEOTIDE SEQUENCE [LARGE SCALE GENOMIC DNA]</scope>
    <source>
        <strain evidence="6 9">JHI1651</strain>
    </source>
</reference>
<accession>A0A9Q6WMW1</accession>
<evidence type="ECO:0000259" key="5">
    <source>
        <dbReference type="Pfam" id="PF07167"/>
    </source>
</evidence>
<reference evidence="7" key="2">
    <citation type="submission" date="2016-06" db="EMBL/GenBank/DDBJ databases">
        <authorList>
            <person name="Huang P."/>
            <person name="Jiang X."/>
            <person name="Liu X."/>
        </authorList>
    </citation>
    <scope>NUCLEOTIDE SEQUENCE</scope>
    <source>
        <strain evidence="7">852011</strain>
    </source>
</reference>
<dbReference type="GO" id="GO:0005737">
    <property type="term" value="C:cytoplasm"/>
    <property type="evidence" value="ECO:0007669"/>
    <property type="project" value="UniProtKB-SubCell"/>
</dbReference>
<dbReference type="Pfam" id="PF07167">
    <property type="entry name" value="PhaC_N"/>
    <property type="match status" value="1"/>
</dbReference>
<dbReference type="InterPro" id="IPR010963">
    <property type="entry name" value="PHA_synth_I"/>
</dbReference>
<organism evidence="7 8">
    <name type="scientific">Paraburkholderia caribensis</name>
    <dbReference type="NCBI Taxonomy" id="75105"/>
    <lineage>
        <taxon>Bacteria</taxon>
        <taxon>Pseudomonadati</taxon>
        <taxon>Pseudomonadota</taxon>
        <taxon>Betaproteobacteria</taxon>
        <taxon>Burkholderiales</taxon>
        <taxon>Burkholderiaceae</taxon>
        <taxon>Paraburkholderia</taxon>
    </lineage>
</organism>
<dbReference type="Proteomes" id="UP001462961">
    <property type="component" value="Unassembled WGS sequence"/>
</dbReference>
<dbReference type="SUPFAM" id="SSF53474">
    <property type="entry name" value="alpha/beta-Hydrolases"/>
    <property type="match status" value="1"/>
</dbReference>
<dbReference type="NCBIfam" id="TIGR01838">
    <property type="entry name" value="PHA_synth_I"/>
    <property type="match status" value="1"/>
</dbReference>
<dbReference type="GO" id="GO:0042619">
    <property type="term" value="P:poly-hydroxybutyrate biosynthetic process"/>
    <property type="evidence" value="ECO:0007669"/>
    <property type="project" value="InterPro"/>
</dbReference>
<evidence type="ECO:0000313" key="6">
    <source>
        <dbReference type="EMBL" id="MEO1755672.1"/>
    </source>
</evidence>
<keyword evidence="3" id="KW-0808">Transferase</keyword>
<dbReference type="RefSeq" id="WP_107201546.1">
    <property type="nucleotide sequence ID" value="NZ_CP015959.1"/>
</dbReference>
<protein>
    <submittedName>
        <fullName evidence="7">Class I poly(R)-hydroxyalkanoic acid synthase</fullName>
    </submittedName>
</protein>
<dbReference type="AlphaFoldDB" id="A0A9Q6WMW1"/>
<name>A0A9Q6WMW1_9BURK</name>
<dbReference type="EMBL" id="CP015959">
    <property type="protein sequence ID" value="QLB64412.1"/>
    <property type="molecule type" value="Genomic_DNA"/>
</dbReference>
<dbReference type="EMBL" id="JAYLVJ010000019">
    <property type="protein sequence ID" value="MEO1755672.1"/>
    <property type="molecule type" value="Genomic_DNA"/>
</dbReference>
<proteinExistence type="predicted"/>
<evidence type="ECO:0000256" key="1">
    <source>
        <dbReference type="ARBA" id="ARBA00004496"/>
    </source>
</evidence>
<keyword evidence="2" id="KW-0963">Cytoplasm</keyword>
<sequence length="586" mass="64859">MNRLFSIPDEFAKGWLDAGFDFWRSMPLTESPGTTVTDADGNDIHPVTPGARNIMMRAQTRYWQQQTALWHGVLSRLPGAHPGTGAAVKPARGDGRFRAEEWSGNGWFSFLKQNYLINAQMLEDLTEASALNEKEKHKLRFFMRQFIDLASPSNFAATNPEVIRRALETSGSSLLAGLTHLLEDVKRGSISITDQSAFEVGRSVAVSAGSVVFENDLFQLVQYAPLTPTVARRPLVIVPPCINKFYILDLQPENSFVRFANDHGLTVFMVSWRNVDAQTAHTGWDDYLEQGVMKAIEVARAISRADKVNALGWCVGGTMLSSALAVMRANGDESVASVTLLTSLLDFSEPGDLGVFIDEAGVAMREQTIGRGGLYPGRELGFTFQTLRANDLIWPYVVNNYLKGKTPAAFDLLYWNADTTNLPGPMYSWYLRNMYLENNLRVPGKLTMCGTAVDLKRIDMPGYLLATRDDHIVPWQSAWRSTQLLGGKVEFVLGASGHIAGVINPASKNKRSYWTSGTSATSAESASDARAWLASAEEQPGSWWNHWIVWLKQHAGEQVKARTVLGSAKHRPIEPAPGRYVKVRAD</sequence>
<evidence type="ECO:0000313" key="9">
    <source>
        <dbReference type="Proteomes" id="UP001462961"/>
    </source>
</evidence>
<keyword evidence="9" id="KW-1185">Reference proteome</keyword>
<evidence type="ECO:0000313" key="7">
    <source>
        <dbReference type="EMBL" id="QLB64412.1"/>
    </source>
</evidence>